<feature type="region of interest" description="Disordered" evidence="1">
    <location>
        <begin position="1"/>
        <end position="21"/>
    </location>
</feature>
<reference evidence="2" key="2">
    <citation type="submission" date="2021-09" db="EMBL/GenBank/DDBJ databases">
        <authorList>
            <person name="Jia N."/>
            <person name="Wang J."/>
            <person name="Shi W."/>
            <person name="Du L."/>
            <person name="Sun Y."/>
            <person name="Zhan W."/>
            <person name="Jiang J."/>
            <person name="Wang Q."/>
            <person name="Zhang B."/>
            <person name="Ji P."/>
            <person name="Sakyi L.B."/>
            <person name="Cui X."/>
            <person name="Yuan T."/>
            <person name="Jiang B."/>
            <person name="Yang W."/>
            <person name="Lam T.T.-Y."/>
            <person name="Chang Q."/>
            <person name="Ding S."/>
            <person name="Wang X."/>
            <person name="Zhu J."/>
            <person name="Ruan X."/>
            <person name="Zhao L."/>
            <person name="Wei J."/>
            <person name="Que T."/>
            <person name="Du C."/>
            <person name="Cheng J."/>
            <person name="Dai P."/>
            <person name="Han X."/>
            <person name="Huang E."/>
            <person name="Gao Y."/>
            <person name="Liu J."/>
            <person name="Shao H."/>
            <person name="Ye R."/>
            <person name="Li L."/>
            <person name="Wei W."/>
            <person name="Wang X."/>
            <person name="Wang C."/>
            <person name="Huo Q."/>
            <person name="Li W."/>
            <person name="Guo W."/>
            <person name="Chen H."/>
            <person name="Chen S."/>
            <person name="Zhou L."/>
            <person name="Zhou L."/>
            <person name="Ni X."/>
            <person name="Tian J."/>
            <person name="Zhou Y."/>
            <person name="Sheng Y."/>
            <person name="Liu T."/>
            <person name="Pan Y."/>
            <person name="Xia L."/>
            <person name="Li J."/>
            <person name="Zhao F."/>
            <person name="Cao W."/>
        </authorList>
    </citation>
    <scope>NUCLEOTIDE SEQUENCE</scope>
    <source>
        <strain evidence="2">Rmic-2018</strain>
        <tissue evidence="2">Larvae</tissue>
    </source>
</reference>
<feature type="compositionally biased region" description="Basic and acidic residues" evidence="1">
    <location>
        <begin position="12"/>
        <end position="21"/>
    </location>
</feature>
<dbReference type="Proteomes" id="UP000821866">
    <property type="component" value="Chromosome 6"/>
</dbReference>
<name>A0A9J6DLE2_RHIMP</name>
<evidence type="ECO:0000313" key="3">
    <source>
        <dbReference type="Proteomes" id="UP000821866"/>
    </source>
</evidence>
<reference evidence="2" key="1">
    <citation type="journal article" date="2020" name="Cell">
        <title>Large-Scale Comparative Analyses of Tick Genomes Elucidate Their Genetic Diversity and Vector Capacities.</title>
        <authorList>
            <consortium name="Tick Genome and Microbiome Consortium (TIGMIC)"/>
            <person name="Jia N."/>
            <person name="Wang J."/>
            <person name="Shi W."/>
            <person name="Du L."/>
            <person name="Sun Y."/>
            <person name="Zhan W."/>
            <person name="Jiang J.F."/>
            <person name="Wang Q."/>
            <person name="Zhang B."/>
            <person name="Ji P."/>
            <person name="Bell-Sakyi L."/>
            <person name="Cui X.M."/>
            <person name="Yuan T.T."/>
            <person name="Jiang B.G."/>
            <person name="Yang W.F."/>
            <person name="Lam T.T."/>
            <person name="Chang Q.C."/>
            <person name="Ding S.J."/>
            <person name="Wang X.J."/>
            <person name="Zhu J.G."/>
            <person name="Ruan X.D."/>
            <person name="Zhao L."/>
            <person name="Wei J.T."/>
            <person name="Ye R.Z."/>
            <person name="Que T.C."/>
            <person name="Du C.H."/>
            <person name="Zhou Y.H."/>
            <person name="Cheng J.X."/>
            <person name="Dai P.F."/>
            <person name="Guo W.B."/>
            <person name="Han X.H."/>
            <person name="Huang E.J."/>
            <person name="Li L.F."/>
            <person name="Wei W."/>
            <person name="Gao Y.C."/>
            <person name="Liu J.Z."/>
            <person name="Shao H.Z."/>
            <person name="Wang X."/>
            <person name="Wang C.C."/>
            <person name="Yang T.C."/>
            <person name="Huo Q.B."/>
            <person name="Li W."/>
            <person name="Chen H.Y."/>
            <person name="Chen S.E."/>
            <person name="Zhou L.G."/>
            <person name="Ni X.B."/>
            <person name="Tian J.H."/>
            <person name="Sheng Y."/>
            <person name="Liu T."/>
            <person name="Pan Y.S."/>
            <person name="Xia L.Y."/>
            <person name="Li J."/>
            <person name="Zhao F."/>
            <person name="Cao W.C."/>
        </authorList>
    </citation>
    <scope>NUCLEOTIDE SEQUENCE</scope>
    <source>
        <strain evidence="2">Rmic-2018</strain>
    </source>
</reference>
<protein>
    <submittedName>
        <fullName evidence="2">Uncharacterized protein</fullName>
    </submittedName>
</protein>
<gene>
    <name evidence="2" type="ORF">HPB51_006378</name>
</gene>
<keyword evidence="3" id="KW-1185">Reference proteome</keyword>
<evidence type="ECO:0000313" key="2">
    <source>
        <dbReference type="EMBL" id="KAH8022948.1"/>
    </source>
</evidence>
<accession>A0A9J6DLE2</accession>
<dbReference type="AlphaFoldDB" id="A0A9J6DLE2"/>
<dbReference type="EMBL" id="JABSTU010000008">
    <property type="protein sequence ID" value="KAH8022948.1"/>
    <property type="molecule type" value="Genomic_DNA"/>
</dbReference>
<evidence type="ECO:0000256" key="1">
    <source>
        <dbReference type="SAM" id="MobiDB-lite"/>
    </source>
</evidence>
<comment type="caution">
    <text evidence="2">The sequence shown here is derived from an EMBL/GenBank/DDBJ whole genome shotgun (WGS) entry which is preliminary data.</text>
</comment>
<sequence>MEGRCSAPSGAEDPRVKERLPRKWTTSDSDWQFLTETTAEAISSSLKLHPWSKVIGKLVASRDEFQKINAEIEDVIPVEELENEYESVAHYDDQALERLVCLRCCPEELILSKAWQTSISTTINVSPASTTAASQNFGPNLPPLTIKPIYSIVCRIDTSIVVNNLGHPCTI</sequence>
<organism evidence="2 3">
    <name type="scientific">Rhipicephalus microplus</name>
    <name type="common">Cattle tick</name>
    <name type="synonym">Boophilus microplus</name>
    <dbReference type="NCBI Taxonomy" id="6941"/>
    <lineage>
        <taxon>Eukaryota</taxon>
        <taxon>Metazoa</taxon>
        <taxon>Ecdysozoa</taxon>
        <taxon>Arthropoda</taxon>
        <taxon>Chelicerata</taxon>
        <taxon>Arachnida</taxon>
        <taxon>Acari</taxon>
        <taxon>Parasitiformes</taxon>
        <taxon>Ixodida</taxon>
        <taxon>Ixodoidea</taxon>
        <taxon>Ixodidae</taxon>
        <taxon>Rhipicephalinae</taxon>
        <taxon>Rhipicephalus</taxon>
        <taxon>Boophilus</taxon>
    </lineage>
</organism>
<proteinExistence type="predicted"/>